<protein>
    <recommendedName>
        <fullName evidence="1">DUF547 domain-containing protein</fullName>
    </recommendedName>
</protein>
<accession>A0A381N7P8</accession>
<gene>
    <name evidence="2" type="ORF">METZ01_LOCUS3504</name>
</gene>
<proteinExistence type="predicted"/>
<sequence>MRLISVSIVLLIALSPGPFLARSQGDVGATAASSSGENSDTALSSTATSLSIVATTCQPASTCNQLEGGIVTGESSKSEASLKPKQELSRRSWAEVGTDQALYDPWARVLAGYVDEEGLVDYTGLGGEGYDDLKTFIRTIGITDSSGFSETEQLAFWINAYNAITVYQVVQRYPIESVREVGILLGLVGGFFKQEYRVANRERTLDNIEHDILRPTYNDPRIHWTLVCAAFGCPRLLRRPYVATDLDPMLTELSFEFMASPRALYIDDDNVILWVSSYFDWYGGDFEAKAGSIIDYILGHAPTDKAAWIREHRDTMRVQFIDYDWTLNDQAKGPRSQRPIGQS</sequence>
<name>A0A381N7P8_9ZZZZ</name>
<reference evidence="2" key="1">
    <citation type="submission" date="2018-05" db="EMBL/GenBank/DDBJ databases">
        <authorList>
            <person name="Lanie J.A."/>
            <person name="Ng W.-L."/>
            <person name="Kazmierczak K.M."/>
            <person name="Andrzejewski T.M."/>
            <person name="Davidsen T.M."/>
            <person name="Wayne K.J."/>
            <person name="Tettelin H."/>
            <person name="Glass J.I."/>
            <person name="Rusch D."/>
            <person name="Podicherti R."/>
            <person name="Tsui H.-C.T."/>
            <person name="Winkler M.E."/>
        </authorList>
    </citation>
    <scope>NUCLEOTIDE SEQUENCE</scope>
</reference>
<evidence type="ECO:0000259" key="1">
    <source>
        <dbReference type="Pfam" id="PF04784"/>
    </source>
</evidence>
<feature type="domain" description="DUF547" evidence="1">
    <location>
        <begin position="147"/>
        <end position="257"/>
    </location>
</feature>
<organism evidence="2">
    <name type="scientific">marine metagenome</name>
    <dbReference type="NCBI Taxonomy" id="408172"/>
    <lineage>
        <taxon>unclassified sequences</taxon>
        <taxon>metagenomes</taxon>
        <taxon>ecological metagenomes</taxon>
    </lineage>
</organism>
<evidence type="ECO:0000313" key="2">
    <source>
        <dbReference type="EMBL" id="SUZ50650.1"/>
    </source>
</evidence>
<dbReference type="Pfam" id="PF04784">
    <property type="entry name" value="DUF547"/>
    <property type="match status" value="1"/>
</dbReference>
<dbReference type="InterPro" id="IPR006869">
    <property type="entry name" value="DUF547"/>
</dbReference>
<dbReference type="PANTHER" id="PTHR46361:SF3">
    <property type="entry name" value="ELECTRON CARRIER_ PROTEIN DISULFIDE OXIDOREDUCTASE"/>
    <property type="match status" value="1"/>
</dbReference>
<dbReference type="EMBL" id="UINC01000181">
    <property type="protein sequence ID" value="SUZ50650.1"/>
    <property type="molecule type" value="Genomic_DNA"/>
</dbReference>
<dbReference type="AlphaFoldDB" id="A0A381N7P8"/>
<dbReference type="PANTHER" id="PTHR46361">
    <property type="entry name" value="ELECTRON CARRIER/ PROTEIN DISULFIDE OXIDOREDUCTASE"/>
    <property type="match status" value="1"/>
</dbReference>